<evidence type="ECO:0000313" key="1">
    <source>
        <dbReference type="EMBL" id="AVF36539.1"/>
    </source>
</evidence>
<dbReference type="OrthoDB" id="6725579at2"/>
<name>A0A2L1UUB0_9GAMM</name>
<reference evidence="2" key="1">
    <citation type="submission" date="2017-01" db="EMBL/GenBank/DDBJ databases">
        <title>Genome sequence of Rouxiella sp. ERMR1:05.</title>
        <authorList>
            <person name="Kumar R."/>
            <person name="Singh D."/>
            <person name="Kumar S."/>
        </authorList>
    </citation>
    <scope>NUCLEOTIDE SEQUENCE [LARGE SCALE GENOMIC DNA]</scope>
    <source>
        <strain evidence="2">ERMR1:05</strain>
    </source>
</reference>
<protein>
    <submittedName>
        <fullName evidence="1">DNA-binding protein</fullName>
    </submittedName>
</protein>
<proteinExistence type="predicted"/>
<dbReference type="GO" id="GO:0003677">
    <property type="term" value="F:DNA binding"/>
    <property type="evidence" value="ECO:0007669"/>
    <property type="project" value="UniProtKB-KW"/>
</dbReference>
<dbReference type="EMBL" id="CP019062">
    <property type="protein sequence ID" value="AVF36539.1"/>
    <property type="molecule type" value="Genomic_DNA"/>
</dbReference>
<dbReference type="AlphaFoldDB" id="A0A2L1UUB0"/>
<evidence type="ECO:0000313" key="2">
    <source>
        <dbReference type="Proteomes" id="UP000239197"/>
    </source>
</evidence>
<accession>A0A2L1UUB0</accession>
<gene>
    <name evidence="1" type="ORF">BV494_17100</name>
</gene>
<dbReference type="KEGG" id="rox:BV494_17100"/>
<keyword evidence="2" id="KW-1185">Reference proteome</keyword>
<dbReference type="RefSeq" id="WP_104923940.1">
    <property type="nucleotide sequence ID" value="NZ_CP019062.1"/>
</dbReference>
<organism evidence="1 2">
    <name type="scientific">Rahnella sikkimica</name>
    <dbReference type="NCBI Taxonomy" id="1805933"/>
    <lineage>
        <taxon>Bacteria</taxon>
        <taxon>Pseudomonadati</taxon>
        <taxon>Pseudomonadota</taxon>
        <taxon>Gammaproteobacteria</taxon>
        <taxon>Enterobacterales</taxon>
        <taxon>Yersiniaceae</taxon>
        <taxon>Rahnella</taxon>
    </lineage>
</organism>
<keyword evidence="1" id="KW-0238">DNA-binding</keyword>
<sequence>MNNIVLFKSKYSINVEDNYNNFIKFCHYKLIGFTQIKDWDNCVWKGVTTFRKIGVGCKKFSSADAMHDEFANFAKAYIKYQHSLKPLKSYGSVMMALRCLEQALLQICSNGFIYNVTTIIFDEAMQIGRKHFKGNVLAQCGTQLERLSNFLYEHNLVKAGYIAWKNSVKQKVKNNYIPVIDDYQRKDKLPNESALLAIADIFSKDDDVMSQRDMFTSSVFALLLCCPSRISEILALPADCEIIQQDSKGIERYALRFYSVKGYGPNIKWIPQVMVPVAKKAVRRLRHLSRNARSLAIWCEDHPDEFYRHELCPLVDEKEKLTVEQVCHALGYPLHDKKACILKVKRTSLDGNQTFLNASDYAYTLTELWKMIRSGFSQNFPWFDKEKSIKYSNALCLLNDNQLVLSRMTNIYSLYKPTKGFFSVDMQWKESHEYGYKNIFARYGFFDEEGKPLLIRSHQPRHLLNTIAHYGEMSELDISKWSGRVNVNQNRVYNHVSEEEMVEKVGTIDFHVNSYCHKEPNSSAGLAVNLNDLQHGAIHLTERGYCIHDYAILPCEKINQYIESYNHLKELKPTDKNRLLIIRDRIIEFKRLTQVAFENGDYGADKWLKHHDANLSMINSLLDN</sequence>
<dbReference type="Proteomes" id="UP000239197">
    <property type="component" value="Chromosome"/>
</dbReference>